<organism evidence="4 5">
    <name type="scientific">Dryococelus australis</name>
    <dbReference type="NCBI Taxonomy" id="614101"/>
    <lineage>
        <taxon>Eukaryota</taxon>
        <taxon>Metazoa</taxon>
        <taxon>Ecdysozoa</taxon>
        <taxon>Arthropoda</taxon>
        <taxon>Hexapoda</taxon>
        <taxon>Insecta</taxon>
        <taxon>Pterygota</taxon>
        <taxon>Neoptera</taxon>
        <taxon>Polyneoptera</taxon>
        <taxon>Phasmatodea</taxon>
        <taxon>Verophasmatodea</taxon>
        <taxon>Anareolatae</taxon>
        <taxon>Phasmatidae</taxon>
        <taxon>Eurycanthinae</taxon>
        <taxon>Dryococelus</taxon>
    </lineage>
</organism>
<feature type="compositionally biased region" description="Basic and acidic residues" evidence="1">
    <location>
        <begin position="36"/>
        <end position="45"/>
    </location>
</feature>
<name>A0ABQ9G6T3_9NEOP</name>
<feature type="compositionally biased region" description="Acidic residues" evidence="1">
    <location>
        <begin position="282"/>
        <end position="300"/>
    </location>
</feature>
<keyword evidence="5" id="KW-1185">Reference proteome</keyword>
<feature type="domain" description="BESS" evidence="2">
    <location>
        <begin position="395"/>
        <end position="427"/>
    </location>
</feature>
<dbReference type="EMBL" id="JARBHB010000015">
    <property type="protein sequence ID" value="KAJ8867948.1"/>
    <property type="molecule type" value="Genomic_DNA"/>
</dbReference>
<dbReference type="Pfam" id="PF10545">
    <property type="entry name" value="MADF_DNA_bdg"/>
    <property type="match status" value="1"/>
</dbReference>
<dbReference type="Pfam" id="PF02944">
    <property type="entry name" value="BESS"/>
    <property type="match status" value="1"/>
</dbReference>
<sequence length="673" mass="76101">MNAAMAFHSNMIQPAAIHCITGCSEETKRFRTYGGGEREIPEKTHRQTASSGTIPTCENPVTLPAIEPGSSWWEASGLTARKPRPQGIRNGYTLTICTSSVSTNVHPSTRRNKGCHQSCTLADDWVNKDGSRVSLAANTIQKWTTPAYYSVRRKKQKWWTSEGSASSRRREKHIRLQKKNGKNKITRWWVAETGWWTLEIKMADRNEIVDENNMVGGPSACKAKWNNIRDQYRKTIRKRKTSTGKSATNIRKYKYEPILQFIVPHLNECDPHSKTSFSQEWNEGEEGDFCVEDNPEDENYPQERCEDATKKGEENPDFPNNKKKTTQQCSQIQQNQSKERDLAKPSHVKENTFDVISTSCGSGSDQRTLFFSEGRRSEKRIMKEHRSQREHMHAVDAFLAGISPTLKTLNPVLLNQAKSRIFSIVQELEMKQLLGDQGPSAVVSHSQALAVYSNQTSPCSSVSRYSSIERRRLAGRYLRHVELRPSSRESGPEITSFEIQLDRNSFRGKIWHDLPWRSRLVRRRAGLGCGKFWVRILVIHFRDALLHFPGRASSSSSCFIRCIEEIGIGGILLCSNSEDITRTPALLASSLRGHPTVWCSAELYLAGPSSDLVHEVSVTVQHNEGKKQDLCAFDDCTIVGTRRTDTVRSHAGTGERVYSGLMDYGKTSEDKDN</sequence>
<feature type="region of interest" description="Disordered" evidence="1">
    <location>
        <begin position="272"/>
        <end position="346"/>
    </location>
</feature>
<gene>
    <name evidence="4" type="ORF">PR048_031757</name>
</gene>
<accession>A0ABQ9G6T3</accession>
<evidence type="ECO:0000313" key="4">
    <source>
        <dbReference type="EMBL" id="KAJ8867948.1"/>
    </source>
</evidence>
<dbReference type="Proteomes" id="UP001159363">
    <property type="component" value="Chromosome 14"/>
</dbReference>
<evidence type="ECO:0000256" key="1">
    <source>
        <dbReference type="SAM" id="MobiDB-lite"/>
    </source>
</evidence>
<feature type="domain" description="MADF" evidence="3">
    <location>
        <begin position="207"/>
        <end position="261"/>
    </location>
</feature>
<evidence type="ECO:0000259" key="2">
    <source>
        <dbReference type="Pfam" id="PF02944"/>
    </source>
</evidence>
<reference evidence="4 5" key="1">
    <citation type="submission" date="2023-02" db="EMBL/GenBank/DDBJ databases">
        <title>LHISI_Scaffold_Assembly.</title>
        <authorList>
            <person name="Stuart O.P."/>
            <person name="Cleave R."/>
            <person name="Magrath M.J.L."/>
            <person name="Mikheyev A.S."/>
        </authorList>
    </citation>
    <scope>NUCLEOTIDE SEQUENCE [LARGE SCALE GENOMIC DNA]</scope>
    <source>
        <strain evidence="4">Daus_M_001</strain>
        <tissue evidence="4">Leg muscle</tissue>
    </source>
</reference>
<proteinExistence type="predicted"/>
<feature type="compositionally biased region" description="Basic and acidic residues" evidence="1">
    <location>
        <begin position="301"/>
        <end position="314"/>
    </location>
</feature>
<evidence type="ECO:0000313" key="5">
    <source>
        <dbReference type="Proteomes" id="UP001159363"/>
    </source>
</evidence>
<evidence type="ECO:0000259" key="3">
    <source>
        <dbReference type="Pfam" id="PF10545"/>
    </source>
</evidence>
<dbReference type="InterPro" id="IPR004210">
    <property type="entry name" value="BESS_motif"/>
</dbReference>
<comment type="caution">
    <text evidence="4">The sequence shown here is derived from an EMBL/GenBank/DDBJ whole genome shotgun (WGS) entry which is preliminary data.</text>
</comment>
<protein>
    <submittedName>
        <fullName evidence="4">Uncharacterized protein</fullName>
    </submittedName>
</protein>
<dbReference type="InterPro" id="IPR006578">
    <property type="entry name" value="MADF-dom"/>
</dbReference>
<feature type="region of interest" description="Disordered" evidence="1">
    <location>
        <begin position="36"/>
        <end position="55"/>
    </location>
</feature>
<feature type="compositionally biased region" description="Basic and acidic residues" evidence="1">
    <location>
        <begin position="337"/>
        <end position="346"/>
    </location>
</feature>
<feature type="compositionally biased region" description="Low complexity" evidence="1">
    <location>
        <begin position="326"/>
        <end position="336"/>
    </location>
</feature>